<dbReference type="PANTHER" id="PTHR34701:SF1">
    <property type="entry name" value="TRANSCRIPTIONAL REGULATOR MRAZ"/>
    <property type="match status" value="1"/>
</dbReference>
<evidence type="ECO:0000256" key="3">
    <source>
        <dbReference type="ARBA" id="ARBA00022737"/>
    </source>
</evidence>
<name>A0A934IE73_9HYPH</name>
<dbReference type="InterPro" id="IPR037914">
    <property type="entry name" value="SpoVT-AbrB_sf"/>
</dbReference>
<gene>
    <name evidence="7 9" type="primary">mraZ</name>
    <name evidence="9" type="ORF">JCR33_04575</name>
</gene>
<dbReference type="GO" id="GO:0003700">
    <property type="term" value="F:DNA-binding transcription factor activity"/>
    <property type="evidence" value="ECO:0007669"/>
    <property type="project" value="UniProtKB-UniRule"/>
</dbReference>
<evidence type="ECO:0000313" key="10">
    <source>
        <dbReference type="Proteomes" id="UP000609531"/>
    </source>
</evidence>
<dbReference type="InterPro" id="IPR007159">
    <property type="entry name" value="SpoVT-AbrB_dom"/>
</dbReference>
<evidence type="ECO:0000256" key="1">
    <source>
        <dbReference type="ARBA" id="ARBA00013860"/>
    </source>
</evidence>
<keyword evidence="3" id="KW-0677">Repeat</keyword>
<comment type="subunit">
    <text evidence="7">Forms oligomers.</text>
</comment>
<dbReference type="NCBIfam" id="NF001477">
    <property type="entry name" value="PRK00326.2-4"/>
    <property type="match status" value="1"/>
</dbReference>
<keyword evidence="5 7" id="KW-0238">DNA-binding</keyword>
<proteinExistence type="inferred from homology"/>
<dbReference type="Gene3D" id="3.40.1550.20">
    <property type="entry name" value="Transcriptional regulator MraZ domain"/>
    <property type="match status" value="1"/>
</dbReference>
<dbReference type="InterPro" id="IPR038619">
    <property type="entry name" value="MraZ_sf"/>
</dbReference>
<evidence type="ECO:0000256" key="2">
    <source>
        <dbReference type="ARBA" id="ARBA00022490"/>
    </source>
</evidence>
<reference evidence="9" key="1">
    <citation type="submission" date="2020-12" db="EMBL/GenBank/DDBJ databases">
        <title>Bacterial taxonomy.</title>
        <authorList>
            <person name="Pan X."/>
        </authorList>
    </citation>
    <scope>NUCLEOTIDE SEQUENCE</scope>
    <source>
        <strain evidence="9">B2012</strain>
    </source>
</reference>
<accession>A0A934IE73</accession>
<feature type="domain" description="SpoVT-AbrB" evidence="8">
    <location>
        <begin position="7"/>
        <end position="52"/>
    </location>
</feature>
<dbReference type="SUPFAM" id="SSF89447">
    <property type="entry name" value="AbrB/MazE/MraZ-like"/>
    <property type="match status" value="1"/>
</dbReference>
<feature type="domain" description="SpoVT-AbrB" evidence="8">
    <location>
        <begin position="83"/>
        <end position="126"/>
    </location>
</feature>
<dbReference type="InterPro" id="IPR020603">
    <property type="entry name" value="MraZ_dom"/>
</dbReference>
<keyword evidence="4 7" id="KW-0805">Transcription regulation</keyword>
<dbReference type="GO" id="GO:2000143">
    <property type="term" value="P:negative regulation of DNA-templated transcription initiation"/>
    <property type="evidence" value="ECO:0007669"/>
    <property type="project" value="TreeGrafter"/>
</dbReference>
<keyword evidence="2 7" id="KW-0963">Cytoplasm</keyword>
<evidence type="ECO:0000313" key="9">
    <source>
        <dbReference type="EMBL" id="MBJ3774949.1"/>
    </source>
</evidence>
<comment type="caution">
    <text evidence="9">The sequence shown here is derived from an EMBL/GenBank/DDBJ whole genome shotgun (WGS) entry which is preliminary data.</text>
</comment>
<protein>
    <recommendedName>
        <fullName evidence="1 7">Transcriptional regulator MraZ</fullName>
    </recommendedName>
</protein>
<dbReference type="EMBL" id="JAEKJA010000003">
    <property type="protein sequence ID" value="MBJ3774949.1"/>
    <property type="molecule type" value="Genomic_DNA"/>
</dbReference>
<comment type="similarity">
    <text evidence="7">Belongs to the MraZ family.</text>
</comment>
<dbReference type="InterPro" id="IPR003444">
    <property type="entry name" value="MraZ"/>
</dbReference>
<evidence type="ECO:0000256" key="4">
    <source>
        <dbReference type="ARBA" id="ARBA00023015"/>
    </source>
</evidence>
<dbReference type="GO" id="GO:0005737">
    <property type="term" value="C:cytoplasm"/>
    <property type="evidence" value="ECO:0007669"/>
    <property type="project" value="UniProtKB-UniRule"/>
</dbReference>
<evidence type="ECO:0000259" key="8">
    <source>
        <dbReference type="PROSITE" id="PS51740"/>
    </source>
</evidence>
<organism evidence="9 10">
    <name type="scientific">Acuticoccus mangrovi</name>
    <dbReference type="NCBI Taxonomy" id="2796142"/>
    <lineage>
        <taxon>Bacteria</taxon>
        <taxon>Pseudomonadati</taxon>
        <taxon>Pseudomonadota</taxon>
        <taxon>Alphaproteobacteria</taxon>
        <taxon>Hyphomicrobiales</taxon>
        <taxon>Amorphaceae</taxon>
        <taxon>Acuticoccus</taxon>
    </lineage>
</organism>
<dbReference type="HAMAP" id="MF_01008">
    <property type="entry name" value="MraZ"/>
    <property type="match status" value="1"/>
</dbReference>
<dbReference type="InterPro" id="IPR035644">
    <property type="entry name" value="MraZ_C"/>
</dbReference>
<evidence type="ECO:0000256" key="7">
    <source>
        <dbReference type="HAMAP-Rule" id="MF_01008"/>
    </source>
</evidence>
<dbReference type="GO" id="GO:0009295">
    <property type="term" value="C:nucleoid"/>
    <property type="evidence" value="ECO:0007669"/>
    <property type="project" value="UniProtKB-SubCell"/>
</dbReference>
<dbReference type="PROSITE" id="PS51740">
    <property type="entry name" value="SPOVT_ABRB"/>
    <property type="match status" value="2"/>
</dbReference>
<dbReference type="AlphaFoldDB" id="A0A934IE73"/>
<dbReference type="Pfam" id="PF02381">
    <property type="entry name" value="MraZ"/>
    <property type="match status" value="1"/>
</dbReference>
<comment type="subcellular location">
    <subcellularLocation>
        <location evidence="7">Cytoplasm</location>
        <location evidence="7">Nucleoid</location>
    </subcellularLocation>
</comment>
<dbReference type="GO" id="GO:0000976">
    <property type="term" value="F:transcription cis-regulatory region binding"/>
    <property type="evidence" value="ECO:0007669"/>
    <property type="project" value="TreeGrafter"/>
</dbReference>
<dbReference type="CDD" id="cd16320">
    <property type="entry name" value="MraZ_N"/>
    <property type="match status" value="1"/>
</dbReference>
<dbReference type="Proteomes" id="UP000609531">
    <property type="component" value="Unassembled WGS sequence"/>
</dbReference>
<dbReference type="RefSeq" id="WP_198880850.1">
    <property type="nucleotide sequence ID" value="NZ_JAEKJA010000003.1"/>
</dbReference>
<keyword evidence="10" id="KW-1185">Reference proteome</keyword>
<dbReference type="InterPro" id="IPR035642">
    <property type="entry name" value="MraZ_N"/>
</dbReference>
<evidence type="ECO:0000256" key="5">
    <source>
        <dbReference type="ARBA" id="ARBA00023125"/>
    </source>
</evidence>
<dbReference type="PANTHER" id="PTHR34701">
    <property type="entry name" value="TRANSCRIPTIONAL REGULATOR MRAZ"/>
    <property type="match status" value="1"/>
</dbReference>
<keyword evidence="6 7" id="KW-0804">Transcription</keyword>
<evidence type="ECO:0000256" key="6">
    <source>
        <dbReference type="ARBA" id="ARBA00023163"/>
    </source>
</evidence>
<sequence>MNEFVSHFTNKLDAKGRVSIPAPFRSVLARDGFEGLYCFPSPHAPAIDAGGNDLLQEIRARLAGLDTLTMDHDMISTALYGMSEQLKFDREGRVMLSESILEQTGITTAATFVGLGYKFQIWEPSRFAAHRAEAMKRAFGVLGAKVSAGDGA</sequence>
<dbReference type="CDD" id="cd16321">
    <property type="entry name" value="MraZ_C"/>
    <property type="match status" value="1"/>
</dbReference>